<proteinExistence type="predicted"/>
<sequence length="188" mass="22268">IEIAGYYPDWHERRKFPNNEVKRSIDGPEDAEEFSIVLLGFKNTFKRKPPFIQEEIKQEFYRWISSTGINEYNCPERLQHILFGFNEILEGRSKKFDKDLKNSKQTLDHNSPEYARELNKMFVAVQAPLRNQRKVAESLEGKKHDENDIKNKFTGNTEQSQGVLHKFASAVSYVHEKFHFFPQEDRKE</sequence>
<evidence type="ECO:0000313" key="1">
    <source>
        <dbReference type="EMBL" id="CAG8726160.1"/>
    </source>
</evidence>
<protein>
    <submittedName>
        <fullName evidence="1">3673_t:CDS:1</fullName>
    </submittedName>
</protein>
<name>A0ACA9PV13_9GLOM</name>
<organism evidence="1 2">
    <name type="scientific">Dentiscutata heterogama</name>
    <dbReference type="NCBI Taxonomy" id="1316150"/>
    <lineage>
        <taxon>Eukaryota</taxon>
        <taxon>Fungi</taxon>
        <taxon>Fungi incertae sedis</taxon>
        <taxon>Mucoromycota</taxon>
        <taxon>Glomeromycotina</taxon>
        <taxon>Glomeromycetes</taxon>
        <taxon>Diversisporales</taxon>
        <taxon>Gigasporaceae</taxon>
        <taxon>Dentiscutata</taxon>
    </lineage>
</organism>
<dbReference type="Proteomes" id="UP000789702">
    <property type="component" value="Unassembled WGS sequence"/>
</dbReference>
<comment type="caution">
    <text evidence="1">The sequence shown here is derived from an EMBL/GenBank/DDBJ whole genome shotgun (WGS) entry which is preliminary data.</text>
</comment>
<reference evidence="1" key="1">
    <citation type="submission" date="2021-06" db="EMBL/GenBank/DDBJ databases">
        <authorList>
            <person name="Kallberg Y."/>
            <person name="Tangrot J."/>
            <person name="Rosling A."/>
        </authorList>
    </citation>
    <scope>NUCLEOTIDE SEQUENCE</scope>
    <source>
        <strain evidence="1">IL203A</strain>
    </source>
</reference>
<accession>A0ACA9PV13</accession>
<gene>
    <name evidence="1" type="ORF">DHETER_LOCUS13143</name>
</gene>
<feature type="non-terminal residue" evidence="1">
    <location>
        <position position="1"/>
    </location>
</feature>
<keyword evidence="2" id="KW-1185">Reference proteome</keyword>
<feature type="non-terminal residue" evidence="1">
    <location>
        <position position="188"/>
    </location>
</feature>
<evidence type="ECO:0000313" key="2">
    <source>
        <dbReference type="Proteomes" id="UP000789702"/>
    </source>
</evidence>
<dbReference type="EMBL" id="CAJVPU010034766">
    <property type="protein sequence ID" value="CAG8726160.1"/>
    <property type="molecule type" value="Genomic_DNA"/>
</dbReference>